<evidence type="ECO:0000256" key="2">
    <source>
        <dbReference type="ARBA" id="ARBA00022723"/>
    </source>
</evidence>
<feature type="non-terminal residue" evidence="6">
    <location>
        <position position="120"/>
    </location>
</feature>
<evidence type="ECO:0000256" key="4">
    <source>
        <dbReference type="ARBA" id="ARBA00022842"/>
    </source>
</evidence>
<sequence length="120" mass="13068">MSDLAAALGRDRDARLLIVTCDELGVTHAHNAGVYASLRDGMATSAGLVVPGPWAREAAARYRGEDVGVHLTLNAEYDLLRWGPITHCPSLLDGDGGFPRTLEDLWEHGDTEEVRRECRA</sequence>
<keyword evidence="5" id="KW-0119">Carbohydrate metabolism</keyword>
<evidence type="ECO:0000256" key="5">
    <source>
        <dbReference type="ARBA" id="ARBA00023277"/>
    </source>
</evidence>
<dbReference type="Proteomes" id="UP000437736">
    <property type="component" value="Unassembled WGS sequence"/>
</dbReference>
<keyword evidence="2" id="KW-0479">Metal-binding</keyword>
<proteinExistence type="predicted"/>
<keyword evidence="4" id="KW-0460">Magnesium</keyword>
<organism evidence="6 7">
    <name type="scientific">Acidiferrimicrobium australe</name>
    <dbReference type="NCBI Taxonomy" id="2664430"/>
    <lineage>
        <taxon>Bacteria</taxon>
        <taxon>Bacillati</taxon>
        <taxon>Actinomycetota</taxon>
        <taxon>Acidimicrobiia</taxon>
        <taxon>Acidimicrobiales</taxon>
        <taxon>Acidimicrobiaceae</taxon>
        <taxon>Acidiferrimicrobium</taxon>
    </lineage>
</organism>
<keyword evidence="7" id="KW-1185">Reference proteome</keyword>
<dbReference type="Pfam" id="PF04794">
    <property type="entry name" value="YdjC"/>
    <property type="match status" value="1"/>
</dbReference>
<evidence type="ECO:0000313" key="6">
    <source>
        <dbReference type="EMBL" id="MST35092.1"/>
    </source>
</evidence>
<comment type="caution">
    <text evidence="6">The sequence shown here is derived from an EMBL/GenBank/DDBJ whole genome shotgun (WGS) entry which is preliminary data.</text>
</comment>
<accession>A0ABW9QZG9</accession>
<gene>
    <name evidence="6" type="ORF">GHK86_20470</name>
</gene>
<evidence type="ECO:0000256" key="3">
    <source>
        <dbReference type="ARBA" id="ARBA00022801"/>
    </source>
</evidence>
<dbReference type="EMBL" id="WJHE01001423">
    <property type="protein sequence ID" value="MST35092.1"/>
    <property type="molecule type" value="Genomic_DNA"/>
</dbReference>
<dbReference type="InterPro" id="IPR011330">
    <property type="entry name" value="Glyco_hydro/deAcase_b/a-brl"/>
</dbReference>
<name>A0ABW9QZG9_9ACTN</name>
<dbReference type="SUPFAM" id="SSF88713">
    <property type="entry name" value="Glycoside hydrolase/deacetylase"/>
    <property type="match status" value="1"/>
</dbReference>
<evidence type="ECO:0000256" key="1">
    <source>
        <dbReference type="ARBA" id="ARBA00001946"/>
    </source>
</evidence>
<keyword evidence="3" id="KW-0378">Hydrolase</keyword>
<dbReference type="Gene3D" id="3.20.20.370">
    <property type="entry name" value="Glycoside hydrolase/deacetylase"/>
    <property type="match status" value="1"/>
</dbReference>
<evidence type="ECO:0000313" key="7">
    <source>
        <dbReference type="Proteomes" id="UP000437736"/>
    </source>
</evidence>
<reference evidence="6 7" key="1">
    <citation type="submission" date="2019-11" db="EMBL/GenBank/DDBJ databases">
        <title>Acidiferrimicrobium australis gen. nov., sp. nov., an acidophilic and obligately heterotrophic, member of the Actinobacteria that catalyses dissimilatory oxido- reduction of iron isolated from metal-rich acidic water in Chile.</title>
        <authorList>
            <person name="Gonzalez D."/>
            <person name="Huber K."/>
            <person name="Hedrich S."/>
            <person name="Rojas-Villalobos C."/>
            <person name="Quatrini R."/>
            <person name="Dinamarca M.A."/>
            <person name="Schwarz A."/>
            <person name="Canales C."/>
            <person name="Nancucheo I."/>
        </authorList>
    </citation>
    <scope>NUCLEOTIDE SEQUENCE [LARGE SCALE GENOMIC DNA]</scope>
    <source>
        <strain evidence="6 7">USS-CCA1</strain>
    </source>
</reference>
<dbReference type="InterPro" id="IPR006879">
    <property type="entry name" value="YdjC-like"/>
</dbReference>
<protein>
    <submittedName>
        <fullName evidence="6">ChbG/HpnK family deacetylase</fullName>
    </submittedName>
</protein>
<comment type="cofactor">
    <cofactor evidence="1">
        <name>Mg(2+)</name>
        <dbReference type="ChEBI" id="CHEBI:18420"/>
    </cofactor>
</comment>